<evidence type="ECO:0000313" key="3">
    <source>
        <dbReference type="EMBL" id="MPC66869.1"/>
    </source>
</evidence>
<evidence type="ECO:0000313" key="4">
    <source>
        <dbReference type="Proteomes" id="UP000324222"/>
    </source>
</evidence>
<name>A0A5B7HAM5_PORTR</name>
<gene>
    <name evidence="3" type="ORF">E2C01_061024</name>
</gene>
<feature type="region of interest" description="Disordered" evidence="1">
    <location>
        <begin position="152"/>
        <end position="175"/>
    </location>
</feature>
<keyword evidence="4" id="KW-1185">Reference proteome</keyword>
<accession>A0A5B7HAM5</accession>
<dbReference type="EMBL" id="VSRR010025430">
    <property type="protein sequence ID" value="MPC66869.1"/>
    <property type="molecule type" value="Genomic_DNA"/>
</dbReference>
<organism evidence="3 4">
    <name type="scientific">Portunus trituberculatus</name>
    <name type="common">Swimming crab</name>
    <name type="synonym">Neptunus trituberculatus</name>
    <dbReference type="NCBI Taxonomy" id="210409"/>
    <lineage>
        <taxon>Eukaryota</taxon>
        <taxon>Metazoa</taxon>
        <taxon>Ecdysozoa</taxon>
        <taxon>Arthropoda</taxon>
        <taxon>Crustacea</taxon>
        <taxon>Multicrustacea</taxon>
        <taxon>Malacostraca</taxon>
        <taxon>Eumalacostraca</taxon>
        <taxon>Eucarida</taxon>
        <taxon>Decapoda</taxon>
        <taxon>Pleocyemata</taxon>
        <taxon>Brachyura</taxon>
        <taxon>Eubrachyura</taxon>
        <taxon>Portunoidea</taxon>
        <taxon>Portunidae</taxon>
        <taxon>Portuninae</taxon>
        <taxon>Portunus</taxon>
    </lineage>
</organism>
<feature type="chain" id="PRO_5023029675" evidence="2">
    <location>
        <begin position="23"/>
        <end position="226"/>
    </location>
</feature>
<reference evidence="3 4" key="1">
    <citation type="submission" date="2019-05" db="EMBL/GenBank/DDBJ databases">
        <title>Another draft genome of Portunus trituberculatus and its Hox gene families provides insights of decapod evolution.</title>
        <authorList>
            <person name="Jeong J.-H."/>
            <person name="Song I."/>
            <person name="Kim S."/>
            <person name="Choi T."/>
            <person name="Kim D."/>
            <person name="Ryu S."/>
            <person name="Kim W."/>
        </authorList>
    </citation>
    <scope>NUCLEOTIDE SEQUENCE [LARGE SCALE GENOMIC DNA]</scope>
    <source>
        <tissue evidence="3">Muscle</tissue>
    </source>
</reference>
<sequence length="226" mass="26135">MTHNVYIKIVLLIITCFLLVLADVFAESSVLKIIEAWEAEGFHNTVWGRARERLSAWRWLGPLKPDAPRHPVAECGIPSSNAWWKQVVVIGAWRRLVCLTKQMQLARQQQKHFMWKCLSTFFLNLYRLYDLYYSVTSLLSFLRSWTNKAQTHSRQVEKTMENEAPATLEEEDDTNKELAHDSVLQDSSPTGSSLRILRRISVSRSCMLHQSACLTDEETHMQLIGQ</sequence>
<feature type="signal peptide" evidence="2">
    <location>
        <begin position="1"/>
        <end position="22"/>
    </location>
</feature>
<comment type="caution">
    <text evidence="3">The sequence shown here is derived from an EMBL/GenBank/DDBJ whole genome shotgun (WGS) entry which is preliminary data.</text>
</comment>
<proteinExistence type="predicted"/>
<keyword evidence="2" id="KW-0732">Signal</keyword>
<protein>
    <submittedName>
        <fullName evidence="3">Uncharacterized protein</fullName>
    </submittedName>
</protein>
<dbReference type="Proteomes" id="UP000324222">
    <property type="component" value="Unassembled WGS sequence"/>
</dbReference>
<dbReference type="AlphaFoldDB" id="A0A5B7HAM5"/>
<evidence type="ECO:0000256" key="1">
    <source>
        <dbReference type="SAM" id="MobiDB-lite"/>
    </source>
</evidence>
<evidence type="ECO:0000256" key="2">
    <source>
        <dbReference type="SAM" id="SignalP"/>
    </source>
</evidence>